<keyword evidence="7" id="KW-0732">Signal</keyword>
<organism evidence="9 10">
    <name type="scientific">Patiria miniata</name>
    <name type="common">Bat star</name>
    <name type="synonym">Asterina miniata</name>
    <dbReference type="NCBI Taxonomy" id="46514"/>
    <lineage>
        <taxon>Eukaryota</taxon>
        <taxon>Metazoa</taxon>
        <taxon>Echinodermata</taxon>
        <taxon>Eleutherozoa</taxon>
        <taxon>Asterozoa</taxon>
        <taxon>Asteroidea</taxon>
        <taxon>Valvatacea</taxon>
        <taxon>Valvatida</taxon>
        <taxon>Asterinidae</taxon>
        <taxon>Patiria</taxon>
    </lineage>
</organism>
<reference evidence="9" key="1">
    <citation type="submission" date="2022-11" db="UniProtKB">
        <authorList>
            <consortium name="EnsemblMetazoa"/>
        </authorList>
    </citation>
    <scope>IDENTIFICATION</scope>
</reference>
<evidence type="ECO:0000256" key="3">
    <source>
        <dbReference type="ARBA" id="ARBA00022801"/>
    </source>
</evidence>
<dbReference type="GO" id="GO:0005615">
    <property type="term" value="C:extracellular space"/>
    <property type="evidence" value="ECO:0007669"/>
    <property type="project" value="TreeGrafter"/>
</dbReference>
<dbReference type="InterPro" id="IPR036852">
    <property type="entry name" value="Peptidase_S8/S53_dom_sf"/>
</dbReference>
<feature type="active site" description="Charge relay system" evidence="5">
    <location>
        <position position="333"/>
    </location>
</feature>
<dbReference type="PROSITE" id="PS00136">
    <property type="entry name" value="SUBTILASE_ASP"/>
    <property type="match status" value="1"/>
</dbReference>
<evidence type="ECO:0000259" key="8">
    <source>
        <dbReference type="Pfam" id="PF00082"/>
    </source>
</evidence>
<dbReference type="OMA" id="CTMISVK"/>
<dbReference type="InterPro" id="IPR023827">
    <property type="entry name" value="Peptidase_S8_Asp-AS"/>
</dbReference>
<dbReference type="PROSITE" id="PS51892">
    <property type="entry name" value="SUBTILASE"/>
    <property type="match status" value="1"/>
</dbReference>
<protein>
    <recommendedName>
        <fullName evidence="8">Peptidase S8/S53 domain-containing protein</fullName>
    </recommendedName>
</protein>
<dbReference type="InterPro" id="IPR023828">
    <property type="entry name" value="Peptidase_S8_Ser-AS"/>
</dbReference>
<feature type="chain" id="PRO_5038275589" description="Peptidase S8/S53 domain-containing protein" evidence="7">
    <location>
        <begin position="18"/>
        <end position="391"/>
    </location>
</feature>
<accession>A0A913Z866</accession>
<dbReference type="InterPro" id="IPR034193">
    <property type="entry name" value="PCSK9_ProteinaseK-like"/>
</dbReference>
<dbReference type="PANTHER" id="PTHR43806">
    <property type="entry name" value="PEPTIDASE S8"/>
    <property type="match status" value="1"/>
</dbReference>
<evidence type="ECO:0000256" key="2">
    <source>
        <dbReference type="ARBA" id="ARBA00022670"/>
    </source>
</evidence>
<keyword evidence="10" id="KW-1185">Reference proteome</keyword>
<dbReference type="GO" id="GO:0004252">
    <property type="term" value="F:serine-type endopeptidase activity"/>
    <property type="evidence" value="ECO:0007669"/>
    <property type="project" value="UniProtKB-UniRule"/>
</dbReference>
<dbReference type="AlphaFoldDB" id="A0A913Z866"/>
<dbReference type="GO" id="GO:0006508">
    <property type="term" value="P:proteolysis"/>
    <property type="evidence" value="ECO:0007669"/>
    <property type="project" value="UniProtKB-KW"/>
</dbReference>
<dbReference type="RefSeq" id="XP_038047200.1">
    <property type="nucleotide sequence ID" value="XM_038191272.1"/>
</dbReference>
<feature type="active site" description="Charge relay system" evidence="5">
    <location>
        <position position="178"/>
    </location>
</feature>
<dbReference type="FunFam" id="3.40.50.200:FF:000014">
    <property type="entry name" value="Proteinase K"/>
    <property type="match status" value="1"/>
</dbReference>
<feature type="domain" description="Peptidase S8/S53" evidence="8">
    <location>
        <begin position="138"/>
        <end position="369"/>
    </location>
</feature>
<dbReference type="OrthoDB" id="206201at2759"/>
<keyword evidence="2 5" id="KW-0645">Protease</keyword>
<evidence type="ECO:0000256" key="4">
    <source>
        <dbReference type="ARBA" id="ARBA00022825"/>
    </source>
</evidence>
<dbReference type="InterPro" id="IPR015500">
    <property type="entry name" value="Peptidase_S8_subtilisin-rel"/>
</dbReference>
<dbReference type="CDD" id="cd04077">
    <property type="entry name" value="Peptidases_S8_PCSK9_ProteinaseK_like"/>
    <property type="match status" value="1"/>
</dbReference>
<dbReference type="Gene3D" id="3.40.50.200">
    <property type="entry name" value="Peptidase S8/S53 domain"/>
    <property type="match status" value="1"/>
</dbReference>
<sequence>MWLLALSLLVLLTEGLGILHEAPLYRSNRPPSPRGLETKYFIKLKDGHDMDEFISFLPASRGIWPDVGVTVLNQHKDLLDGLEASLPSVLLNAIRRIEDVEYVQEIGTVKLGQTIWNLDRIDQDQLPLDDNYNVAGTGEGVTAYVIDTGINPAHGEFGGRAKIMFDSFNADGKDCVGHGTQVADIIGGTYFGVAKKVNLSSLKVFPACSMEGDESSIVAAFNYLVTRVQQPAVVAISVYVPGGSNYLDDVVRNFMIKTNVTVVTLAGNEQYDACNDSPGRVAEVLTVGATDEQDNRATFSSYGSCTDLYAPGVSILSATYTGEWNVAYMTGTSASCPHVAGAVALLLENSPGLTPNETHELIVEQATSGVVKDAKGGPNLLLRVENPTSSG</sequence>
<evidence type="ECO:0000313" key="9">
    <source>
        <dbReference type="EnsemblMetazoa" id="XP_038047201.1"/>
    </source>
</evidence>
<evidence type="ECO:0000313" key="10">
    <source>
        <dbReference type="Proteomes" id="UP000887568"/>
    </source>
</evidence>
<dbReference type="PRINTS" id="PR00723">
    <property type="entry name" value="SUBTILISIN"/>
</dbReference>
<dbReference type="SUPFAM" id="SSF52743">
    <property type="entry name" value="Subtilisin-like"/>
    <property type="match status" value="1"/>
</dbReference>
<dbReference type="InterPro" id="IPR000209">
    <property type="entry name" value="Peptidase_S8/S53_dom"/>
</dbReference>
<dbReference type="PROSITE" id="PS00138">
    <property type="entry name" value="SUBTILASE_SER"/>
    <property type="match status" value="1"/>
</dbReference>
<evidence type="ECO:0000256" key="1">
    <source>
        <dbReference type="ARBA" id="ARBA00011073"/>
    </source>
</evidence>
<evidence type="ECO:0000256" key="6">
    <source>
        <dbReference type="RuleBase" id="RU003355"/>
    </source>
</evidence>
<feature type="active site" description="Charge relay system" evidence="5">
    <location>
        <position position="147"/>
    </location>
</feature>
<proteinExistence type="inferred from homology"/>
<dbReference type="GeneID" id="119721279"/>
<evidence type="ECO:0000256" key="7">
    <source>
        <dbReference type="SAM" id="SignalP"/>
    </source>
</evidence>
<evidence type="ECO:0000256" key="5">
    <source>
        <dbReference type="PROSITE-ProRule" id="PRU01240"/>
    </source>
</evidence>
<dbReference type="EnsemblMetazoa" id="XM_038191272.1">
    <property type="protein sequence ID" value="XP_038047200.1"/>
    <property type="gene ID" value="LOC119721279"/>
</dbReference>
<keyword evidence="4 5" id="KW-0720">Serine protease</keyword>
<comment type="similarity">
    <text evidence="1 5 6">Belongs to the peptidase S8 family.</text>
</comment>
<keyword evidence="3 5" id="KW-0378">Hydrolase</keyword>
<dbReference type="PANTHER" id="PTHR43806:SF11">
    <property type="entry name" value="CEREVISIN-RELATED"/>
    <property type="match status" value="1"/>
</dbReference>
<dbReference type="EnsemblMetazoa" id="XM_038191273.1">
    <property type="protein sequence ID" value="XP_038047201.1"/>
    <property type="gene ID" value="LOC119721279"/>
</dbReference>
<dbReference type="Pfam" id="PF00082">
    <property type="entry name" value="Peptidase_S8"/>
    <property type="match status" value="1"/>
</dbReference>
<feature type="signal peptide" evidence="7">
    <location>
        <begin position="1"/>
        <end position="17"/>
    </location>
</feature>
<dbReference type="RefSeq" id="XP_038047201.1">
    <property type="nucleotide sequence ID" value="XM_038191273.1"/>
</dbReference>
<name>A0A913Z866_PATMI</name>
<dbReference type="InterPro" id="IPR050131">
    <property type="entry name" value="Peptidase_S8_subtilisin-like"/>
</dbReference>
<dbReference type="Proteomes" id="UP000887568">
    <property type="component" value="Unplaced"/>
</dbReference>